<dbReference type="InterPro" id="IPR025827">
    <property type="entry name" value="Zn_ribbon_recom_dom"/>
</dbReference>
<evidence type="ECO:0000256" key="1">
    <source>
        <dbReference type="SAM" id="Coils"/>
    </source>
</evidence>
<dbReference type="Pfam" id="PF13408">
    <property type="entry name" value="Zn_ribbon_recom"/>
    <property type="match status" value="1"/>
</dbReference>
<evidence type="ECO:0000313" key="4">
    <source>
        <dbReference type="EMBL" id="QAT42191.1"/>
    </source>
</evidence>
<dbReference type="OrthoDB" id="9784557at2"/>
<dbReference type="InterPro" id="IPR036162">
    <property type="entry name" value="Resolvase-like_N_sf"/>
</dbReference>
<dbReference type="KEGG" id="amij:EQM06_02505"/>
<gene>
    <name evidence="4" type="ORF">EQM06_02505</name>
</gene>
<evidence type="ECO:0000259" key="2">
    <source>
        <dbReference type="PROSITE" id="PS51736"/>
    </source>
</evidence>
<dbReference type="PANTHER" id="PTHR30461">
    <property type="entry name" value="DNA-INVERTASE FROM LAMBDOID PROPHAGE"/>
    <property type="match status" value="1"/>
</dbReference>
<dbReference type="RefSeq" id="WP_128744845.1">
    <property type="nucleotide sequence ID" value="NZ_CP035281.1"/>
</dbReference>
<dbReference type="PROSITE" id="PS51737">
    <property type="entry name" value="RECOMBINASE_DNA_BIND"/>
    <property type="match status" value="1"/>
</dbReference>
<dbReference type="Gene3D" id="3.40.50.1390">
    <property type="entry name" value="Resolvase, N-terminal catalytic domain"/>
    <property type="match status" value="1"/>
</dbReference>
<name>A0A410PT86_9FIRM</name>
<dbReference type="Pfam" id="PF00239">
    <property type="entry name" value="Resolvase"/>
    <property type="match status" value="1"/>
</dbReference>
<dbReference type="AlphaFoldDB" id="A0A410PT86"/>
<feature type="domain" description="Resolvase/invertase-type recombinase catalytic" evidence="2">
    <location>
        <begin position="2"/>
        <end position="155"/>
    </location>
</feature>
<evidence type="ECO:0000313" key="5">
    <source>
        <dbReference type="Proteomes" id="UP000287601"/>
    </source>
</evidence>
<keyword evidence="5" id="KW-1185">Reference proteome</keyword>
<dbReference type="InterPro" id="IPR006119">
    <property type="entry name" value="Resolv_N"/>
</dbReference>
<keyword evidence="1" id="KW-0175">Coiled coil</keyword>
<protein>
    <submittedName>
        <fullName evidence="4">Recombinase</fullName>
    </submittedName>
</protein>
<organism evidence="4 5">
    <name type="scientific">Aminipila luticellarii</name>
    <dbReference type="NCBI Taxonomy" id="2507160"/>
    <lineage>
        <taxon>Bacteria</taxon>
        <taxon>Bacillati</taxon>
        <taxon>Bacillota</taxon>
        <taxon>Clostridia</taxon>
        <taxon>Peptostreptococcales</taxon>
        <taxon>Anaerovoracaceae</taxon>
        <taxon>Aminipila</taxon>
    </lineage>
</organism>
<dbReference type="GO" id="GO:0000150">
    <property type="term" value="F:DNA strand exchange activity"/>
    <property type="evidence" value="ECO:0007669"/>
    <property type="project" value="InterPro"/>
</dbReference>
<dbReference type="PANTHER" id="PTHR30461:SF23">
    <property type="entry name" value="DNA RECOMBINASE-RELATED"/>
    <property type="match status" value="1"/>
</dbReference>
<dbReference type="Proteomes" id="UP000287601">
    <property type="component" value="Chromosome"/>
</dbReference>
<evidence type="ECO:0000259" key="3">
    <source>
        <dbReference type="PROSITE" id="PS51737"/>
    </source>
</evidence>
<feature type="coiled-coil region" evidence="1">
    <location>
        <begin position="396"/>
        <end position="465"/>
    </location>
</feature>
<dbReference type="InterPro" id="IPR050639">
    <property type="entry name" value="SSR_resolvase"/>
</dbReference>
<dbReference type="EMBL" id="CP035281">
    <property type="protein sequence ID" value="QAT42191.1"/>
    <property type="molecule type" value="Genomic_DNA"/>
</dbReference>
<dbReference type="SUPFAM" id="SSF53041">
    <property type="entry name" value="Resolvase-like"/>
    <property type="match status" value="1"/>
</dbReference>
<dbReference type="SMART" id="SM00857">
    <property type="entry name" value="Resolvase"/>
    <property type="match status" value="1"/>
</dbReference>
<dbReference type="GO" id="GO:0003677">
    <property type="term" value="F:DNA binding"/>
    <property type="evidence" value="ECO:0007669"/>
    <property type="project" value="InterPro"/>
</dbReference>
<dbReference type="InterPro" id="IPR011109">
    <property type="entry name" value="DNA_bind_recombinase_dom"/>
</dbReference>
<proteinExistence type="predicted"/>
<dbReference type="Gene3D" id="3.90.1750.20">
    <property type="entry name" value="Putative Large Serine Recombinase, Chain B, Domain 2"/>
    <property type="match status" value="1"/>
</dbReference>
<sequence length="517" mass="60542">MRAALYCRLSEEDRNKRTEKDDSESIQNQKSMLVRYAVEKQWDIYRIYSDDDYTGSDRNRPEFNKMLADAESGKFDVILCKTQSRFTRELELVEKYIHGLFPVWGVRFISIVDNADTENKGNKKSRQINGLVNEWYLEDMSDNIKSVLTDKRKKGMHIGAFALYGYKKDPNQKGHLIIDEEAAEIVREVFLLFSKGYGKTAIARSLNERGIPNPTEYKRLKGLRYRQPKDENSTLWKYYTIADMLNNEIYIGNMVQGKYGSVSYKSKKNRPRPRAQWYVVEGTHEPIIERELWDKVQAIIGHHAKPFKGGTLGLFAKKAVCANCGYTMRSSKSHEKYYLKCPTRYVLKKACEGAFISVEKLEETVLLEINALIAQYMDEEYIKKNMDMDSPLLPRKKKLESRIQAYINRKEEYSRALKQLYLDKAKNWMTEEQYLEFTQGFEADKKKMERLIQVSRKELDEVIEKLSDTAHKEQAVDPCRSLEKLDRQMVEELIDFISIGKRDQITGILPIEIHWSF</sequence>
<dbReference type="PROSITE" id="PS51736">
    <property type="entry name" value="RECOMBINASES_3"/>
    <property type="match status" value="1"/>
</dbReference>
<reference evidence="4 5" key="1">
    <citation type="submission" date="2019-01" db="EMBL/GenBank/DDBJ databases">
        <title>Draft genomes of a novel of Aminipila strains.</title>
        <authorList>
            <person name="Ma S."/>
        </authorList>
    </citation>
    <scope>NUCLEOTIDE SEQUENCE [LARGE SCALE GENOMIC DNA]</scope>
    <source>
        <strain evidence="5">JN-39</strain>
    </source>
</reference>
<dbReference type="InterPro" id="IPR038109">
    <property type="entry name" value="DNA_bind_recomb_sf"/>
</dbReference>
<dbReference type="Pfam" id="PF07508">
    <property type="entry name" value="Recombinase"/>
    <property type="match status" value="1"/>
</dbReference>
<feature type="domain" description="Recombinase" evidence="3">
    <location>
        <begin position="163"/>
        <end position="306"/>
    </location>
</feature>
<accession>A0A410PT86</accession>